<dbReference type="AlphaFoldDB" id="A0A4R9GXT8"/>
<dbReference type="Proteomes" id="UP000298097">
    <property type="component" value="Unassembled WGS sequence"/>
</dbReference>
<dbReference type="PRINTS" id="PR00111">
    <property type="entry name" value="ABHYDROLASE"/>
</dbReference>
<dbReference type="PANTHER" id="PTHR46438">
    <property type="entry name" value="ALPHA/BETA-HYDROLASES SUPERFAMILY PROTEIN"/>
    <property type="match status" value="1"/>
</dbReference>
<evidence type="ECO:0000313" key="3">
    <source>
        <dbReference type="Proteomes" id="UP000298097"/>
    </source>
</evidence>
<reference evidence="2" key="1">
    <citation type="journal article" date="2019" name="PLoS Negl. Trop. Dis.">
        <title>Revisiting the worldwide diversity of Leptospira species in the environment.</title>
        <authorList>
            <person name="Vincent A.T."/>
            <person name="Schiettekatte O."/>
            <person name="Bourhy P."/>
            <person name="Veyrier F.J."/>
            <person name="Picardeau M."/>
        </authorList>
    </citation>
    <scope>NUCLEOTIDE SEQUENCE [LARGE SCALE GENOMIC DNA]</scope>
    <source>
        <strain evidence="2">201800301</strain>
    </source>
</reference>
<name>A0A4R9GXT8_9LEPT</name>
<dbReference type="InterPro" id="IPR029058">
    <property type="entry name" value="AB_hydrolase_fold"/>
</dbReference>
<accession>A0A4R9GXT8</accession>
<evidence type="ECO:0000313" key="2">
    <source>
        <dbReference type="EMBL" id="TGK36649.1"/>
    </source>
</evidence>
<organism evidence="2 3">
    <name type="scientific">Leptospira andrefontaineae</name>
    <dbReference type="NCBI Taxonomy" id="2484976"/>
    <lineage>
        <taxon>Bacteria</taxon>
        <taxon>Pseudomonadati</taxon>
        <taxon>Spirochaetota</taxon>
        <taxon>Spirochaetia</taxon>
        <taxon>Leptospirales</taxon>
        <taxon>Leptospiraceae</taxon>
        <taxon>Leptospira</taxon>
    </lineage>
</organism>
<dbReference type="RefSeq" id="WP_135775890.1">
    <property type="nucleotide sequence ID" value="NZ_RQEY01000023.1"/>
</dbReference>
<dbReference type="OrthoDB" id="9805423at2"/>
<dbReference type="GO" id="GO:0016787">
    <property type="term" value="F:hydrolase activity"/>
    <property type="evidence" value="ECO:0007669"/>
    <property type="project" value="UniProtKB-KW"/>
</dbReference>
<feature type="domain" description="AB hydrolase-1" evidence="1">
    <location>
        <begin position="64"/>
        <end position="303"/>
    </location>
</feature>
<protein>
    <submittedName>
        <fullName evidence="2">Alpha/beta hydrolase</fullName>
    </submittedName>
</protein>
<dbReference type="PANTHER" id="PTHR46438:SF11">
    <property type="entry name" value="LIPASE-RELATED"/>
    <property type="match status" value="1"/>
</dbReference>
<comment type="caution">
    <text evidence="2">The sequence shown here is derived from an EMBL/GenBank/DDBJ whole genome shotgun (WGS) entry which is preliminary data.</text>
</comment>
<gene>
    <name evidence="2" type="ORF">EHO65_17830</name>
</gene>
<dbReference type="Gene3D" id="3.40.50.1820">
    <property type="entry name" value="alpha/beta hydrolase"/>
    <property type="match status" value="1"/>
</dbReference>
<keyword evidence="2" id="KW-0378">Hydrolase</keyword>
<proteinExistence type="predicted"/>
<sequence length="327" mass="36831">MKRVFIISIVFLVSLNLIAITRAWLFTTNERKLDDEARKNFVGSFVRTKIGTIRYILDGKENFPLVLFVGGLTTEGTDYFERPAEEFKKAGYRTLRYDLVGRGGSERSKEFEYNSATYLLQIDELLKSLNIDGPIYLVGQSLGGGIVADWAGVHPDRVLAISIHGSAGYAPDSELVVSILRIPLVGEYLFWLFRKELTLGRVRAHFASDQPDEVIRFEQSIRRSAAFEGYYNAIFQTIKNFGATNLENVFLQLRKTDFPIQIIWGEDDRILPVEGAHVINDWLGGKAEVVSVPNVGHMVMIEGGNRTISIVIEFFNKVRLKASSNKG</sequence>
<keyword evidence="3" id="KW-1185">Reference proteome</keyword>
<dbReference type="EMBL" id="RQEY01000023">
    <property type="protein sequence ID" value="TGK36649.1"/>
    <property type="molecule type" value="Genomic_DNA"/>
</dbReference>
<dbReference type="Pfam" id="PF00561">
    <property type="entry name" value="Abhydrolase_1"/>
    <property type="match status" value="1"/>
</dbReference>
<dbReference type="SUPFAM" id="SSF53474">
    <property type="entry name" value="alpha/beta-Hydrolases"/>
    <property type="match status" value="1"/>
</dbReference>
<dbReference type="InterPro" id="IPR000073">
    <property type="entry name" value="AB_hydrolase_1"/>
</dbReference>
<evidence type="ECO:0000259" key="1">
    <source>
        <dbReference type="Pfam" id="PF00561"/>
    </source>
</evidence>